<proteinExistence type="predicted"/>
<evidence type="ECO:0000313" key="2">
    <source>
        <dbReference type="Proteomes" id="UP000288805"/>
    </source>
</evidence>
<evidence type="ECO:0000313" key="1">
    <source>
        <dbReference type="EMBL" id="RVW89255.1"/>
    </source>
</evidence>
<accession>A0A438HXT3</accession>
<gene>
    <name evidence="1" type="ORF">CK203_032586</name>
</gene>
<organism evidence="1 2">
    <name type="scientific">Vitis vinifera</name>
    <name type="common">Grape</name>
    <dbReference type="NCBI Taxonomy" id="29760"/>
    <lineage>
        <taxon>Eukaryota</taxon>
        <taxon>Viridiplantae</taxon>
        <taxon>Streptophyta</taxon>
        <taxon>Embryophyta</taxon>
        <taxon>Tracheophyta</taxon>
        <taxon>Spermatophyta</taxon>
        <taxon>Magnoliopsida</taxon>
        <taxon>eudicotyledons</taxon>
        <taxon>Gunneridae</taxon>
        <taxon>Pentapetalae</taxon>
        <taxon>rosids</taxon>
        <taxon>Vitales</taxon>
        <taxon>Vitaceae</taxon>
        <taxon>Viteae</taxon>
        <taxon>Vitis</taxon>
    </lineage>
</organism>
<reference evidence="1 2" key="1">
    <citation type="journal article" date="2018" name="PLoS Genet.">
        <title>Population sequencing reveals clonal diversity and ancestral inbreeding in the grapevine cultivar Chardonnay.</title>
        <authorList>
            <person name="Roach M.J."/>
            <person name="Johnson D.L."/>
            <person name="Bohlmann J."/>
            <person name="van Vuuren H.J."/>
            <person name="Jones S.J."/>
            <person name="Pretorius I.S."/>
            <person name="Schmidt S.A."/>
            <person name="Borneman A.R."/>
        </authorList>
    </citation>
    <scope>NUCLEOTIDE SEQUENCE [LARGE SCALE GENOMIC DNA]</scope>
    <source>
        <strain evidence="2">cv. Chardonnay</strain>
        <tissue evidence="1">Leaf</tissue>
    </source>
</reference>
<sequence length="70" mass="7714">MGGKGLGGGWGREGRWSPCFSRQFNNWELDEVESSFWKLQLVDLESVSQLCVEILGTSEGQLLCMGSVMG</sequence>
<protein>
    <submittedName>
        <fullName evidence="1">Uncharacterized protein</fullName>
    </submittedName>
</protein>
<dbReference type="Proteomes" id="UP000288805">
    <property type="component" value="Unassembled WGS sequence"/>
</dbReference>
<name>A0A438HXT3_VITVI</name>
<comment type="caution">
    <text evidence="1">The sequence shown here is derived from an EMBL/GenBank/DDBJ whole genome shotgun (WGS) entry which is preliminary data.</text>
</comment>
<dbReference type="EMBL" id="QGNW01000166">
    <property type="protein sequence ID" value="RVW89255.1"/>
    <property type="molecule type" value="Genomic_DNA"/>
</dbReference>
<dbReference type="AlphaFoldDB" id="A0A438HXT3"/>